<dbReference type="OrthoDB" id="4350663at2"/>
<proteinExistence type="predicted"/>
<gene>
    <name evidence="1" type="ORF">CAG99_06375</name>
</gene>
<dbReference type="KEGG" id="smao:CAG99_06375"/>
<reference evidence="1 2" key="1">
    <citation type="submission" date="2017-05" db="EMBL/GenBank/DDBJ databases">
        <title>Complete genome sequence of Streptomyces sp. SCSIO 03032 revealed the diverse biosynthetic pathways for its bioactive secondary metabolites.</title>
        <authorList>
            <person name="Ma L."/>
            <person name="Zhu Y."/>
            <person name="Zhang W."/>
            <person name="Zhang G."/>
            <person name="Tian X."/>
            <person name="Zhang S."/>
            <person name="Zhang C."/>
        </authorList>
    </citation>
    <scope>NUCLEOTIDE SEQUENCE [LARGE SCALE GENOMIC DNA]</scope>
    <source>
        <strain evidence="1 2">SCSIO 03032</strain>
    </source>
</reference>
<dbReference type="AlphaFoldDB" id="A0A1W7CV28"/>
<evidence type="ECO:0000313" key="2">
    <source>
        <dbReference type="Proteomes" id="UP000194218"/>
    </source>
</evidence>
<sequence>MPNISITYADVDAAAVAMKAANDNVIRPASDAAKGAVDDALANHLIMPQTGTVLNQKFTEFHQQLTELINNIDSFADQFVKIKEGMQDLDEQMANNLNNPPAA</sequence>
<name>A0A1W7CV28_9ACTN</name>
<evidence type="ECO:0000313" key="1">
    <source>
        <dbReference type="EMBL" id="ARQ68529.1"/>
    </source>
</evidence>
<dbReference type="EMBL" id="CP021121">
    <property type="protein sequence ID" value="ARQ68529.1"/>
    <property type="molecule type" value="Genomic_DNA"/>
</dbReference>
<dbReference type="RefSeq" id="WP_086158037.1">
    <property type="nucleotide sequence ID" value="NZ_CP021121.1"/>
</dbReference>
<organism evidence="1 2">
    <name type="scientific">Streptomyces marincola</name>
    <dbReference type="NCBI Taxonomy" id="2878388"/>
    <lineage>
        <taxon>Bacteria</taxon>
        <taxon>Bacillati</taxon>
        <taxon>Actinomycetota</taxon>
        <taxon>Actinomycetes</taxon>
        <taxon>Kitasatosporales</taxon>
        <taxon>Streptomycetaceae</taxon>
        <taxon>Streptomyces</taxon>
    </lineage>
</organism>
<protein>
    <submittedName>
        <fullName evidence="1">Uncharacterized protein</fullName>
    </submittedName>
</protein>
<dbReference type="Gene3D" id="1.10.287.1060">
    <property type="entry name" value="ESAT-6-like"/>
    <property type="match status" value="1"/>
</dbReference>
<accession>A0A1W7CV28</accession>
<keyword evidence="2" id="KW-1185">Reference proteome</keyword>
<dbReference type="Proteomes" id="UP000194218">
    <property type="component" value="Chromosome"/>
</dbReference>